<dbReference type="PANTHER" id="PTHR30126">
    <property type="entry name" value="HTH-TYPE TRANSCRIPTIONAL REGULATOR"/>
    <property type="match status" value="1"/>
</dbReference>
<dbReference type="Gene3D" id="1.10.10.10">
    <property type="entry name" value="Winged helix-like DNA-binding domain superfamily/Winged helix DNA-binding domain"/>
    <property type="match status" value="1"/>
</dbReference>
<proteinExistence type="inferred from homology"/>
<evidence type="ECO:0000256" key="4">
    <source>
        <dbReference type="ARBA" id="ARBA00023163"/>
    </source>
</evidence>
<keyword evidence="7" id="KW-1185">Reference proteome</keyword>
<dbReference type="EMBL" id="BAABDI010000014">
    <property type="protein sequence ID" value="GAA3976844.1"/>
    <property type="molecule type" value="Genomic_DNA"/>
</dbReference>
<dbReference type="InterPro" id="IPR005119">
    <property type="entry name" value="LysR_subst-bd"/>
</dbReference>
<comment type="similarity">
    <text evidence="1">Belongs to the LysR transcriptional regulatory family.</text>
</comment>
<keyword evidence="2" id="KW-0805">Transcription regulation</keyword>
<dbReference type="SUPFAM" id="SSF53850">
    <property type="entry name" value="Periplasmic binding protein-like II"/>
    <property type="match status" value="1"/>
</dbReference>
<dbReference type="InterPro" id="IPR036388">
    <property type="entry name" value="WH-like_DNA-bd_sf"/>
</dbReference>
<name>A0ABP7Q5G7_9BACT</name>
<accession>A0ABP7Q5G7</accession>
<dbReference type="Pfam" id="PF03466">
    <property type="entry name" value="LysR_substrate"/>
    <property type="match status" value="1"/>
</dbReference>
<reference evidence="7" key="1">
    <citation type="journal article" date="2019" name="Int. J. Syst. Evol. Microbiol.">
        <title>The Global Catalogue of Microorganisms (GCM) 10K type strain sequencing project: providing services to taxonomists for standard genome sequencing and annotation.</title>
        <authorList>
            <consortium name="The Broad Institute Genomics Platform"/>
            <consortium name="The Broad Institute Genome Sequencing Center for Infectious Disease"/>
            <person name="Wu L."/>
            <person name="Ma J."/>
        </authorList>
    </citation>
    <scope>NUCLEOTIDE SEQUENCE [LARGE SCALE GENOMIC DNA]</scope>
    <source>
        <strain evidence="7">JCM 17217</strain>
    </source>
</reference>
<evidence type="ECO:0000256" key="2">
    <source>
        <dbReference type="ARBA" id="ARBA00023015"/>
    </source>
</evidence>
<feature type="domain" description="HTH lysR-type" evidence="5">
    <location>
        <begin position="1"/>
        <end position="60"/>
    </location>
</feature>
<evidence type="ECO:0000313" key="7">
    <source>
        <dbReference type="Proteomes" id="UP001501556"/>
    </source>
</evidence>
<keyword evidence="3" id="KW-0238">DNA-binding</keyword>
<evidence type="ECO:0000259" key="5">
    <source>
        <dbReference type="PROSITE" id="PS50931"/>
    </source>
</evidence>
<dbReference type="InterPro" id="IPR036390">
    <property type="entry name" value="WH_DNA-bd_sf"/>
</dbReference>
<gene>
    <name evidence="6" type="primary">pycR</name>
    <name evidence="6" type="ORF">GCM10022407_22720</name>
</gene>
<dbReference type="RefSeq" id="WP_345124325.1">
    <property type="nucleotide sequence ID" value="NZ_BAABDI010000014.1"/>
</dbReference>
<dbReference type="Proteomes" id="UP001501556">
    <property type="component" value="Unassembled WGS sequence"/>
</dbReference>
<evidence type="ECO:0000256" key="1">
    <source>
        <dbReference type="ARBA" id="ARBA00009437"/>
    </source>
</evidence>
<dbReference type="InterPro" id="IPR000847">
    <property type="entry name" value="LysR_HTH_N"/>
</dbReference>
<dbReference type="PROSITE" id="PS50931">
    <property type="entry name" value="HTH_LYSR"/>
    <property type="match status" value="1"/>
</dbReference>
<evidence type="ECO:0000256" key="3">
    <source>
        <dbReference type="ARBA" id="ARBA00023125"/>
    </source>
</evidence>
<dbReference type="Gene3D" id="3.40.190.290">
    <property type="match status" value="1"/>
</dbReference>
<comment type="caution">
    <text evidence="6">The sequence shown here is derived from an EMBL/GenBank/DDBJ whole genome shotgun (WGS) entry which is preliminary data.</text>
</comment>
<organism evidence="6 7">
    <name type="scientific">Hymenobacter antarcticus</name>
    <dbReference type="NCBI Taxonomy" id="486270"/>
    <lineage>
        <taxon>Bacteria</taxon>
        <taxon>Pseudomonadati</taxon>
        <taxon>Bacteroidota</taxon>
        <taxon>Cytophagia</taxon>
        <taxon>Cytophagales</taxon>
        <taxon>Hymenobacteraceae</taxon>
        <taxon>Hymenobacter</taxon>
    </lineage>
</organism>
<dbReference type="SUPFAM" id="SSF46785">
    <property type="entry name" value="Winged helix' DNA-binding domain"/>
    <property type="match status" value="1"/>
</dbReference>
<dbReference type="Pfam" id="PF00126">
    <property type="entry name" value="HTH_1"/>
    <property type="match status" value="1"/>
</dbReference>
<sequence>MNYTLHQLDVFAKVARLQSVTKAAEALHLTQPAVSIQLKNFQDQFNIPLTEIISRRLYLTDFGREIAQAAEKILYEAHAINDRTLAHKGLLYGKLTLSVVSTGKYVMPYFLSGFMQAHEGIELVMDVTNREKVVDSLANNEVDFALVSILPKQFNLNYLDLMPNKLYLVGRGVNQAEHTDKDPRLLETLPLIYREAGSGTRSMMETFIADHQLVVRKRLELASNEAVKQALLAGLGYSIMPLIGIRNELLDNDLQIIPIRGLPLQTSWMLTWHKAKQLSPVAQAYLTYLQANKESTIQQWFDWYERF</sequence>
<dbReference type="PANTHER" id="PTHR30126:SF5">
    <property type="entry name" value="HTH-TYPE TRANSCRIPTIONAL ACTIVATOR CMPR"/>
    <property type="match status" value="1"/>
</dbReference>
<evidence type="ECO:0000313" key="6">
    <source>
        <dbReference type="EMBL" id="GAA3976844.1"/>
    </source>
</evidence>
<keyword evidence="4" id="KW-0804">Transcription</keyword>
<protein>
    <submittedName>
        <fullName evidence="6">LysR family transcriptional regulator PycR</fullName>
    </submittedName>
</protein>